<dbReference type="EMBL" id="FNOY01000010">
    <property type="protein sequence ID" value="SDX83973.1"/>
    <property type="molecule type" value="Genomic_DNA"/>
</dbReference>
<evidence type="ECO:0000259" key="2">
    <source>
        <dbReference type="PROSITE" id="PS51819"/>
    </source>
</evidence>
<name>A0A1H3EYT0_9PROT</name>
<dbReference type="SUPFAM" id="SSF52788">
    <property type="entry name" value="Phosphotyrosine protein phosphatases I"/>
    <property type="match status" value="1"/>
</dbReference>
<dbReference type="CDD" id="cd16345">
    <property type="entry name" value="LMWP_ArsC"/>
    <property type="match status" value="1"/>
</dbReference>
<dbReference type="InterPro" id="IPR023485">
    <property type="entry name" value="Ptyr_pPase"/>
</dbReference>
<dbReference type="STRING" id="44576.SAMN05421881_10107"/>
<accession>A0A1H3EYT0</accession>
<dbReference type="PROSITE" id="PS51819">
    <property type="entry name" value="VOC"/>
    <property type="match status" value="1"/>
</dbReference>
<evidence type="ECO:0000313" key="4">
    <source>
        <dbReference type="Proteomes" id="UP000198640"/>
    </source>
</evidence>
<keyword evidence="4" id="KW-1185">Reference proteome</keyword>
<dbReference type="InterPro" id="IPR004360">
    <property type="entry name" value="Glyas_Fos-R_dOase_dom"/>
</dbReference>
<organism evidence="3 4">
    <name type="scientific">Nitrosomonas halophila</name>
    <dbReference type="NCBI Taxonomy" id="44576"/>
    <lineage>
        <taxon>Bacteria</taxon>
        <taxon>Pseudomonadati</taxon>
        <taxon>Pseudomonadota</taxon>
        <taxon>Betaproteobacteria</taxon>
        <taxon>Nitrosomonadales</taxon>
        <taxon>Nitrosomonadaceae</taxon>
        <taxon>Nitrosomonas</taxon>
    </lineage>
</organism>
<dbReference type="Gene3D" id="3.40.50.2300">
    <property type="match status" value="1"/>
</dbReference>
<dbReference type="AlphaFoldDB" id="A0A1H3EYT0"/>
<dbReference type="InterPro" id="IPR037523">
    <property type="entry name" value="VOC_core"/>
</dbReference>
<evidence type="ECO:0000313" key="3">
    <source>
        <dbReference type="EMBL" id="SDX83973.1"/>
    </source>
</evidence>
<gene>
    <name evidence="3" type="ORF">SAMN05421881_10107</name>
</gene>
<dbReference type="GO" id="GO:0046685">
    <property type="term" value="P:response to arsenic-containing substance"/>
    <property type="evidence" value="ECO:0007669"/>
    <property type="project" value="UniProtKB-KW"/>
</dbReference>
<dbReference type="RefSeq" id="WP_218132769.1">
    <property type="nucleotide sequence ID" value="NZ_FNOY01000010.1"/>
</dbReference>
<dbReference type="Gene3D" id="3.10.180.10">
    <property type="entry name" value="2,3-Dihydroxybiphenyl 1,2-Dioxygenase, domain 1"/>
    <property type="match status" value="1"/>
</dbReference>
<dbReference type="Pfam" id="PF00903">
    <property type="entry name" value="Glyoxalase"/>
    <property type="match status" value="1"/>
</dbReference>
<dbReference type="PANTHER" id="PTHR43428">
    <property type="entry name" value="ARSENATE REDUCTASE"/>
    <property type="match status" value="1"/>
</dbReference>
<feature type="domain" description="VOC" evidence="2">
    <location>
        <begin position="150"/>
        <end position="268"/>
    </location>
</feature>
<protein>
    <submittedName>
        <fullName evidence="3">Protein-tyrosine-phosphatase</fullName>
    </submittedName>
</protein>
<dbReference type="SMART" id="SM00226">
    <property type="entry name" value="LMWPc"/>
    <property type="match status" value="1"/>
</dbReference>
<dbReference type="SUPFAM" id="SSF54593">
    <property type="entry name" value="Glyoxalase/Bleomycin resistance protein/Dihydroxybiphenyl dioxygenase"/>
    <property type="match status" value="1"/>
</dbReference>
<dbReference type="Proteomes" id="UP000198640">
    <property type="component" value="Unassembled WGS sequence"/>
</dbReference>
<keyword evidence="1" id="KW-0059">Arsenical resistance</keyword>
<proteinExistence type="predicted"/>
<dbReference type="InterPro" id="IPR029068">
    <property type="entry name" value="Glyas_Bleomycin-R_OHBP_Dase"/>
</dbReference>
<dbReference type="InterPro" id="IPR036196">
    <property type="entry name" value="Ptyr_pPase_sf"/>
</dbReference>
<reference evidence="3 4" key="1">
    <citation type="submission" date="2016-10" db="EMBL/GenBank/DDBJ databases">
        <authorList>
            <person name="de Groot N.N."/>
        </authorList>
    </citation>
    <scope>NUCLEOTIDE SEQUENCE [LARGE SCALE GENOMIC DNA]</scope>
    <source>
        <strain evidence="3 4">Nm1</strain>
    </source>
</reference>
<sequence>MKHLQIKNILFLCTANAARSQIAEGLARNLLGPSTNIMSAGAQPTAVHPYAIETMAEIGIDISRQRSTSEMDIDPASIDLVITLCAERVCPSLPANIRHLHWPIPDPVPDDPALAPDAIRAHFQVTRDQIQARIEILASLLNIPPGPLPQEFHGSIRVNSLPHSVRFYAWLLDIWPKEWTHRYATFIRPDLNLNFVLLVSDGKALHHDTLYHLGIGVANRNEVIEAYHRAIAVGAQVEKPPRTTWKGTPLHELWLKDPDDNLVEIYARLTDDELLQKPENEAPSYLVPGTAPPP</sequence>
<evidence type="ECO:0000256" key="1">
    <source>
        <dbReference type="ARBA" id="ARBA00022849"/>
    </source>
</evidence>
<dbReference type="Pfam" id="PF01451">
    <property type="entry name" value="LMWPc"/>
    <property type="match status" value="1"/>
</dbReference>
<dbReference type="PANTHER" id="PTHR43428:SF1">
    <property type="entry name" value="ARSENATE REDUCTASE"/>
    <property type="match status" value="1"/>
</dbReference>